<dbReference type="InterPro" id="IPR005850">
    <property type="entry name" value="GalP_Utransf_C"/>
</dbReference>
<comment type="similarity">
    <text evidence="4 10">Belongs to the galactose-1-phosphate uridylyltransferase type 2 family.</text>
</comment>
<dbReference type="UniPathway" id="UPA00214"/>
<dbReference type="NCBIfam" id="TIGR01239">
    <property type="entry name" value="galT_2"/>
    <property type="match status" value="1"/>
</dbReference>
<dbReference type="GO" id="GO:0008108">
    <property type="term" value="F:UDP-glucose:hexose-1-phosphate uridylyltransferase activity"/>
    <property type="evidence" value="ECO:0007669"/>
    <property type="project" value="UniProtKB-UniRule"/>
</dbReference>
<dbReference type="RefSeq" id="WP_143274289.1">
    <property type="nucleotide sequence ID" value="NZ_FQUF01000017.1"/>
</dbReference>
<dbReference type="Pfam" id="PF02744">
    <property type="entry name" value="GalP_UDP_tr_C"/>
    <property type="match status" value="1"/>
</dbReference>
<feature type="domain" description="Galactose-1-phosphate uridyl transferase N-terminal" evidence="12">
    <location>
        <begin position="20"/>
        <end position="233"/>
    </location>
</feature>
<dbReference type="Pfam" id="PF01087">
    <property type="entry name" value="GalP_UDP_transf"/>
    <property type="match status" value="1"/>
</dbReference>
<evidence type="ECO:0000313" key="15">
    <source>
        <dbReference type="Proteomes" id="UP000184128"/>
    </source>
</evidence>
<dbReference type="NCBIfam" id="NF003629">
    <property type="entry name" value="PRK05270.1-2"/>
    <property type="match status" value="1"/>
</dbReference>
<evidence type="ECO:0000256" key="9">
    <source>
        <dbReference type="ARBA" id="ARBA00023277"/>
    </source>
</evidence>
<keyword evidence="8 10" id="KW-0299">Galactose metabolism</keyword>
<dbReference type="STRING" id="1121025.SAMN02745249_01257"/>
<keyword evidence="9 10" id="KW-0119">Carbohydrate metabolism</keyword>
<accession>A0A1M4WT07</accession>
<organism evidence="14 15">
    <name type="scientific">Atopostipes suicloacalis DSM 15692</name>
    <dbReference type="NCBI Taxonomy" id="1121025"/>
    <lineage>
        <taxon>Bacteria</taxon>
        <taxon>Bacillati</taxon>
        <taxon>Bacillota</taxon>
        <taxon>Bacilli</taxon>
        <taxon>Lactobacillales</taxon>
        <taxon>Carnobacteriaceae</taxon>
        <taxon>Atopostipes</taxon>
    </lineage>
</organism>
<dbReference type="PIRSF" id="PIRSF006005">
    <property type="entry name" value="GalT_BS"/>
    <property type="match status" value="1"/>
</dbReference>
<dbReference type="InterPro" id="IPR005849">
    <property type="entry name" value="GalP_Utransf_N"/>
</dbReference>
<evidence type="ECO:0000256" key="6">
    <source>
        <dbReference type="ARBA" id="ARBA00022679"/>
    </source>
</evidence>
<evidence type="ECO:0000256" key="7">
    <source>
        <dbReference type="ARBA" id="ARBA00022695"/>
    </source>
</evidence>
<keyword evidence="7 10" id="KW-0548">Nucleotidyltransferase</keyword>
<proteinExistence type="inferred from homology"/>
<name>A0A1M4WT07_9LACT</name>
<evidence type="ECO:0000256" key="8">
    <source>
        <dbReference type="ARBA" id="ARBA00023144"/>
    </source>
</evidence>
<dbReference type="AlphaFoldDB" id="A0A1M4WT07"/>
<comment type="pathway">
    <text evidence="3 10">Carbohydrate metabolism; galactose metabolism.</text>
</comment>
<evidence type="ECO:0000256" key="11">
    <source>
        <dbReference type="SAM" id="Coils"/>
    </source>
</evidence>
<evidence type="ECO:0000256" key="3">
    <source>
        <dbReference type="ARBA" id="ARBA00004947"/>
    </source>
</evidence>
<evidence type="ECO:0000256" key="5">
    <source>
        <dbReference type="ARBA" id="ARBA00022490"/>
    </source>
</evidence>
<evidence type="ECO:0000259" key="13">
    <source>
        <dbReference type="Pfam" id="PF02744"/>
    </source>
</evidence>
<comment type="catalytic activity">
    <reaction evidence="1 10">
        <text>alpha-D-galactose 1-phosphate + UDP-alpha-D-glucose = alpha-D-glucose 1-phosphate + UDP-alpha-D-galactose</text>
        <dbReference type="Rhea" id="RHEA:13989"/>
        <dbReference type="ChEBI" id="CHEBI:58336"/>
        <dbReference type="ChEBI" id="CHEBI:58601"/>
        <dbReference type="ChEBI" id="CHEBI:58885"/>
        <dbReference type="ChEBI" id="CHEBI:66914"/>
        <dbReference type="EC" id="2.7.7.12"/>
    </reaction>
</comment>
<keyword evidence="11" id="KW-0175">Coiled coil</keyword>
<dbReference type="EMBL" id="FQUF01000017">
    <property type="protein sequence ID" value="SHE84122.1"/>
    <property type="molecule type" value="Genomic_DNA"/>
</dbReference>
<dbReference type="PANTHER" id="PTHR39191">
    <property type="entry name" value="GALACTOSE-1-PHOSPHATE URIDYLYLTRANSFERASE"/>
    <property type="match status" value="1"/>
</dbReference>
<dbReference type="Proteomes" id="UP000184128">
    <property type="component" value="Unassembled WGS sequence"/>
</dbReference>
<feature type="domain" description="Galactose-1-phosphate uridyl transferase C-terminal" evidence="13">
    <location>
        <begin position="249"/>
        <end position="442"/>
    </location>
</feature>
<dbReference type="GO" id="GO:0005737">
    <property type="term" value="C:cytoplasm"/>
    <property type="evidence" value="ECO:0007669"/>
    <property type="project" value="UniProtKB-SubCell"/>
</dbReference>
<protein>
    <recommendedName>
        <fullName evidence="10">Galactose-1-phosphate uridylyltransferase</fullName>
        <shortName evidence="10">Gal-1-P uridylyltransferase</shortName>
        <ecNumber evidence="10">2.7.7.12</ecNumber>
    </recommendedName>
    <alternativeName>
        <fullName evidence="10">UDP-glucose--hexose-1-phosphate uridylyltransferase</fullName>
    </alternativeName>
</protein>
<dbReference type="GO" id="GO:0006012">
    <property type="term" value="P:galactose metabolic process"/>
    <property type="evidence" value="ECO:0007669"/>
    <property type="project" value="UniProtKB-UniRule"/>
</dbReference>
<evidence type="ECO:0000313" key="14">
    <source>
        <dbReference type="EMBL" id="SHE84122.1"/>
    </source>
</evidence>
<feature type="coiled-coil region" evidence="11">
    <location>
        <begin position="431"/>
        <end position="462"/>
    </location>
</feature>
<evidence type="ECO:0000256" key="4">
    <source>
        <dbReference type="ARBA" id="ARBA00008706"/>
    </source>
</evidence>
<dbReference type="HAMAP" id="MF_00571">
    <property type="entry name" value="GalP_UDP_trans"/>
    <property type="match status" value="1"/>
</dbReference>
<dbReference type="EC" id="2.7.7.12" evidence="10"/>
<keyword evidence="6 10" id="KW-0808">Transferase</keyword>
<gene>
    <name evidence="10" type="primary">galT</name>
    <name evidence="14" type="ORF">SAMN02745249_01257</name>
</gene>
<sequence>MNINQLITGFIQKSLSIGDLNPLDEYYITNRLLDLLQVESYEKSKDLTDLPKSRLKILDELVEYAVAEGIIEDLAATRDVLSSKIMDLVTLRPSEVNQIFWEDYQTAPKLATDNFFEMSKRNNYIKTREIAQNIAFTYTHEEYGEIQITINLSKPEKDPKEIALALENKKALNYPANALVVENEGFNGNLTHPGRTNHRIIRMDLNGDEWGFQYSPYAYYNEHSIFLAIEHRPMDVGIHAIDNLLEIITQFPHYFVGSNAGLPIVGGSILSHDHYQGGRHHFPIQDAPYVYEFEMAETPNVEAGILKWPMSAIRLRGKDSKEVAQAAGKIMKAWENYSDESVGIHAYTEQTPHNAVTPIARRNGDLYELDVVLRNNRTSEEYPDGIFHPYPHVQHIKKENIGLIEVMGLAILPPRLKDELYEVEEFLLGKREKVAAIHQEWANQLKEANQEVTEEHAKQIVQAGVAEVFLEVLENAGVFKTDEEGQAAFIQFIEKTLI</sequence>
<comment type="subcellular location">
    <subcellularLocation>
        <location evidence="2 10">Cytoplasm</location>
    </subcellularLocation>
</comment>
<keyword evidence="5 10" id="KW-0963">Cytoplasm</keyword>
<evidence type="ECO:0000256" key="2">
    <source>
        <dbReference type="ARBA" id="ARBA00004496"/>
    </source>
</evidence>
<evidence type="ECO:0000256" key="10">
    <source>
        <dbReference type="HAMAP-Rule" id="MF_00571"/>
    </source>
</evidence>
<dbReference type="PANTHER" id="PTHR39191:SF1">
    <property type="entry name" value="DUF4922 DOMAIN-CONTAINING PROTEIN"/>
    <property type="match status" value="1"/>
</dbReference>
<keyword evidence="15" id="KW-1185">Reference proteome</keyword>
<dbReference type="InterPro" id="IPR000766">
    <property type="entry name" value="GalP_uridyl_Trfase_II"/>
</dbReference>
<dbReference type="OrthoDB" id="2293at2"/>
<evidence type="ECO:0000256" key="1">
    <source>
        <dbReference type="ARBA" id="ARBA00001107"/>
    </source>
</evidence>
<evidence type="ECO:0000259" key="12">
    <source>
        <dbReference type="Pfam" id="PF01087"/>
    </source>
</evidence>
<reference evidence="14 15" key="1">
    <citation type="submission" date="2016-11" db="EMBL/GenBank/DDBJ databases">
        <authorList>
            <person name="Jaros S."/>
            <person name="Januszkiewicz K."/>
            <person name="Wedrychowicz H."/>
        </authorList>
    </citation>
    <scope>NUCLEOTIDE SEQUENCE [LARGE SCALE GENOMIC DNA]</scope>
    <source>
        <strain evidence="14 15">DSM 15692</strain>
    </source>
</reference>